<gene>
    <name evidence="2" type="ORF">ENE74_06000</name>
</gene>
<name>A0A437J929_9SPHN</name>
<dbReference type="SUPFAM" id="SSF55315">
    <property type="entry name" value="L30e-like"/>
    <property type="match status" value="1"/>
</dbReference>
<dbReference type="Pfam" id="PF04296">
    <property type="entry name" value="YlxR"/>
    <property type="match status" value="1"/>
</dbReference>
<evidence type="ECO:0000313" key="3">
    <source>
        <dbReference type="Proteomes" id="UP000282977"/>
    </source>
</evidence>
<dbReference type="InterPro" id="IPR035931">
    <property type="entry name" value="YlxR-like_sf"/>
</dbReference>
<dbReference type="InterPro" id="IPR029064">
    <property type="entry name" value="Ribosomal_eL30-like_sf"/>
</dbReference>
<evidence type="ECO:0000259" key="1">
    <source>
        <dbReference type="Pfam" id="PF04296"/>
    </source>
</evidence>
<dbReference type="SUPFAM" id="SSF64376">
    <property type="entry name" value="YlxR-like"/>
    <property type="match status" value="1"/>
</dbReference>
<evidence type="ECO:0000313" key="2">
    <source>
        <dbReference type="EMBL" id="RVT41822.1"/>
    </source>
</evidence>
<dbReference type="AlphaFoldDB" id="A0A437J929"/>
<keyword evidence="3" id="KW-1185">Reference proteome</keyword>
<organism evidence="2 3">
    <name type="scientific">Sphingobium algorifonticola</name>
    <dbReference type="NCBI Taxonomy" id="2008318"/>
    <lineage>
        <taxon>Bacteria</taxon>
        <taxon>Pseudomonadati</taxon>
        <taxon>Pseudomonadota</taxon>
        <taxon>Alphaproteobacteria</taxon>
        <taxon>Sphingomonadales</taxon>
        <taxon>Sphingomonadaceae</taxon>
        <taxon>Sphingobium</taxon>
    </lineage>
</organism>
<accession>A0A437J929</accession>
<sequence length="246" mass="25920">MTERRCILSGDRADPDGLVRLALGPDGQVAVDPRAKAPGRGAWIGVSRAELEKAFAKGKLKGALVRAFKTSDIAIPDDLPERIDTALRDALLDRLGLEAKASMLLTGSAKIEDAARRGQVTQLYHAADARPDGSRKLDQAWRVGEDAEGSDKAGIVLPVGRDALSKAMGRENVVHIAVTDQKAAARLHSALGRWQSYLGCANAAPSRAVTPLSGADTAALGVPADQNQELACELDGSRAQMTQVKG</sequence>
<dbReference type="PANTHER" id="PTHR34215:SF1">
    <property type="entry name" value="YLXR DOMAIN-CONTAINING PROTEIN"/>
    <property type="match status" value="1"/>
</dbReference>
<dbReference type="Gene3D" id="3.30.1330.30">
    <property type="match status" value="1"/>
</dbReference>
<dbReference type="InterPro" id="IPR007393">
    <property type="entry name" value="YlxR_dom"/>
</dbReference>
<reference evidence="2 3" key="1">
    <citation type="submission" date="2019-01" db="EMBL/GenBank/DDBJ databases">
        <authorList>
            <person name="Chen W.-M."/>
        </authorList>
    </citation>
    <scope>NUCLEOTIDE SEQUENCE [LARGE SCALE GENOMIC DNA]</scope>
    <source>
        <strain evidence="2 3">TLA-22</strain>
    </source>
</reference>
<dbReference type="OrthoDB" id="9799836at2"/>
<dbReference type="InterPro" id="IPR037465">
    <property type="entry name" value="YlxR"/>
</dbReference>
<comment type="caution">
    <text evidence="2">The sequence shown here is derived from an EMBL/GenBank/DDBJ whole genome shotgun (WGS) entry which is preliminary data.</text>
</comment>
<dbReference type="Proteomes" id="UP000282977">
    <property type="component" value="Unassembled WGS sequence"/>
</dbReference>
<dbReference type="PANTHER" id="PTHR34215">
    <property type="entry name" value="BLL0784 PROTEIN"/>
    <property type="match status" value="1"/>
</dbReference>
<proteinExistence type="predicted"/>
<feature type="domain" description="YlxR" evidence="1">
    <location>
        <begin position="4"/>
        <end position="68"/>
    </location>
</feature>
<dbReference type="EMBL" id="RZUL01000002">
    <property type="protein sequence ID" value="RVT41822.1"/>
    <property type="molecule type" value="Genomic_DNA"/>
</dbReference>
<dbReference type="Gene3D" id="3.30.1230.10">
    <property type="entry name" value="YlxR-like"/>
    <property type="match status" value="1"/>
</dbReference>
<dbReference type="RefSeq" id="WP_127689859.1">
    <property type="nucleotide sequence ID" value="NZ_RZUL01000002.1"/>
</dbReference>
<protein>
    <submittedName>
        <fullName evidence="2">DUF448 domain-containing protein</fullName>
    </submittedName>
</protein>